<dbReference type="PANTHER" id="PTHR21174">
    <property type="match status" value="1"/>
</dbReference>
<evidence type="ECO:0008006" key="3">
    <source>
        <dbReference type="Google" id="ProtNLM"/>
    </source>
</evidence>
<dbReference type="OrthoDB" id="9808993at2"/>
<organism evidence="1 2">
    <name type="scientific">Pseudoxanthomonas winnipegensis</name>
    <dbReference type="NCBI Taxonomy" id="2480810"/>
    <lineage>
        <taxon>Bacteria</taxon>
        <taxon>Pseudomonadati</taxon>
        <taxon>Pseudomonadota</taxon>
        <taxon>Gammaproteobacteria</taxon>
        <taxon>Lysobacterales</taxon>
        <taxon>Lysobacteraceae</taxon>
        <taxon>Pseudoxanthomonas</taxon>
    </lineage>
</organism>
<dbReference type="SUPFAM" id="SSF109604">
    <property type="entry name" value="HD-domain/PDEase-like"/>
    <property type="match status" value="1"/>
</dbReference>
<dbReference type="Proteomes" id="UP000292627">
    <property type="component" value="Unassembled WGS sequence"/>
</dbReference>
<dbReference type="PIRSF" id="PIRSF035170">
    <property type="entry name" value="HD_phosphohydro"/>
    <property type="match status" value="1"/>
</dbReference>
<evidence type="ECO:0000313" key="1">
    <source>
        <dbReference type="EMBL" id="TAA24384.1"/>
    </source>
</evidence>
<protein>
    <recommendedName>
        <fullName evidence="3">Metal-dependent HD superfamily phosphohydrolase</fullName>
    </recommendedName>
</protein>
<dbReference type="EMBL" id="SHMC01000004">
    <property type="protein sequence ID" value="TAA24384.1"/>
    <property type="molecule type" value="Genomic_DNA"/>
</dbReference>
<proteinExistence type="predicted"/>
<sequence>MHPILAQLPPAQRQALEQAYATPPRAYHSIDHVQEVLRQVDVVAQGPGWRQPREVQLAALYHDAIYVAGRGDNEARSAQLARAHLAQWPQPGVDMARVADLIELTARHGGLSPGDVDAEAALFLDCDMAILGAAPEVFDAYDRGIASEYAGVVPGFIFRRKRRQFLKDLLQRERIYLSEFFHARLDAAARANLRRATR</sequence>
<evidence type="ECO:0000313" key="2">
    <source>
        <dbReference type="Proteomes" id="UP000292627"/>
    </source>
</evidence>
<name>A0A4Q8L822_9GAMM</name>
<comment type="caution">
    <text evidence="1">The sequence shown here is derived from an EMBL/GenBank/DDBJ whole genome shotgun (WGS) entry which is preliminary data.</text>
</comment>
<accession>A0A4Q8L822</accession>
<dbReference type="AlphaFoldDB" id="A0A4Q8L822"/>
<dbReference type="PANTHER" id="PTHR21174:SF0">
    <property type="entry name" value="HD PHOSPHOHYDROLASE FAMILY PROTEIN-RELATED"/>
    <property type="match status" value="1"/>
</dbReference>
<reference evidence="1 2" key="1">
    <citation type="submission" date="2019-02" db="EMBL/GenBank/DDBJ databases">
        <title>WGS of Pseudoxanthomonas species novum from clinical isolates.</title>
        <authorList>
            <person name="Bernier A.-M."/>
            <person name="Bernard K."/>
            <person name="Vachon A."/>
        </authorList>
    </citation>
    <scope>NUCLEOTIDE SEQUENCE [LARGE SCALE GENOMIC DNA]</scope>
    <source>
        <strain evidence="1 2">NML171200</strain>
    </source>
</reference>
<gene>
    <name evidence="1" type="ORF">EA660_11650</name>
</gene>
<dbReference type="InterPro" id="IPR009218">
    <property type="entry name" value="HD_phosphohydro"/>
</dbReference>
<dbReference type="Gene3D" id="1.10.3210.10">
    <property type="entry name" value="Hypothetical protein af1432"/>
    <property type="match status" value="1"/>
</dbReference>
<dbReference type="RefSeq" id="WP_130551723.1">
    <property type="nucleotide sequence ID" value="NZ_SHMC01000004.1"/>
</dbReference>